<dbReference type="GO" id="GO:0019464">
    <property type="term" value="P:glycine decarboxylation via glycine cleavage system"/>
    <property type="evidence" value="ECO:0007669"/>
    <property type="project" value="UniProtKB-UniRule"/>
</dbReference>
<dbReference type="GO" id="GO:0005737">
    <property type="term" value="C:cytoplasm"/>
    <property type="evidence" value="ECO:0007669"/>
    <property type="project" value="TreeGrafter"/>
</dbReference>
<dbReference type="CDD" id="cd06848">
    <property type="entry name" value="GCS_H"/>
    <property type="match status" value="1"/>
</dbReference>
<evidence type="ECO:0000259" key="5">
    <source>
        <dbReference type="PROSITE" id="PS50968"/>
    </source>
</evidence>
<evidence type="ECO:0000256" key="1">
    <source>
        <dbReference type="ARBA" id="ARBA00009249"/>
    </source>
</evidence>
<gene>
    <name evidence="3 6" type="primary">gcvH</name>
    <name evidence="6" type="ORF">MPNT_20098</name>
</gene>
<dbReference type="PANTHER" id="PTHR11715:SF3">
    <property type="entry name" value="GLYCINE CLEAVAGE SYSTEM H PROTEIN-RELATED"/>
    <property type="match status" value="1"/>
</dbReference>
<dbReference type="InterPro" id="IPR000089">
    <property type="entry name" value="Biotin_lipoyl"/>
</dbReference>
<feature type="domain" description="Lipoyl-binding" evidence="5">
    <location>
        <begin position="22"/>
        <end position="104"/>
    </location>
</feature>
<dbReference type="InterPro" id="IPR003016">
    <property type="entry name" value="2-oxoA_DH_lipoyl-BS"/>
</dbReference>
<dbReference type="SUPFAM" id="SSF51230">
    <property type="entry name" value="Single hybrid motif"/>
    <property type="match status" value="1"/>
</dbReference>
<organism evidence="6 7">
    <name type="scientific">Candidatus Methylacidithermus pantelleriae</name>
    <dbReference type="NCBI Taxonomy" id="2744239"/>
    <lineage>
        <taxon>Bacteria</taxon>
        <taxon>Pseudomonadati</taxon>
        <taxon>Verrucomicrobiota</taxon>
        <taxon>Methylacidiphilae</taxon>
        <taxon>Methylacidiphilales</taxon>
        <taxon>Methylacidiphilaceae</taxon>
        <taxon>Candidatus Methylacidithermus</taxon>
    </lineage>
</organism>
<comment type="similarity">
    <text evidence="1 3">Belongs to the GcvH family.</text>
</comment>
<feature type="modified residue" description="N6-lipoyllysine" evidence="3 4">
    <location>
        <position position="63"/>
    </location>
</feature>
<dbReference type="Pfam" id="PF01597">
    <property type="entry name" value="GCV_H"/>
    <property type="match status" value="1"/>
</dbReference>
<dbReference type="RefSeq" id="WP_174581934.1">
    <property type="nucleotide sequence ID" value="NZ_CAJNOB010000012.1"/>
</dbReference>
<accession>A0A8J2BST6</accession>
<dbReference type="PROSITE" id="PS00189">
    <property type="entry name" value="LIPOYL"/>
    <property type="match status" value="1"/>
</dbReference>
<evidence type="ECO:0000256" key="3">
    <source>
        <dbReference type="HAMAP-Rule" id="MF_00272"/>
    </source>
</evidence>
<dbReference type="InterPro" id="IPR033753">
    <property type="entry name" value="GCV_H/Fam206"/>
</dbReference>
<dbReference type="EMBL" id="CAJNOB010000012">
    <property type="protein sequence ID" value="CAF0696047.1"/>
    <property type="molecule type" value="Genomic_DNA"/>
</dbReference>
<sequence length="128" mass="13974">MNIPNDRFYTSTHEWVLVNESVATVGITDHAQSQLSDIVYVELPAPGKRVEKGTVVAVVESVKAAADVYAPVTGTVMEVNDALREEPSFINQDPYGQGWIVRLQIEKPSELSSLLSPEAYRLLSNGAS</sequence>
<dbReference type="InterPro" id="IPR002930">
    <property type="entry name" value="GCV_H"/>
</dbReference>
<dbReference type="InterPro" id="IPR011053">
    <property type="entry name" value="Single_hybrid_motif"/>
</dbReference>
<comment type="caution">
    <text evidence="6">The sequence shown here is derived from an EMBL/GenBank/DDBJ whole genome shotgun (WGS) entry which is preliminary data.</text>
</comment>
<evidence type="ECO:0000256" key="2">
    <source>
        <dbReference type="ARBA" id="ARBA00022823"/>
    </source>
</evidence>
<keyword evidence="2 3" id="KW-0450">Lipoyl</keyword>
<dbReference type="NCBIfam" id="NF002270">
    <property type="entry name" value="PRK01202.1"/>
    <property type="match status" value="1"/>
</dbReference>
<dbReference type="Gene3D" id="2.40.50.100">
    <property type="match status" value="1"/>
</dbReference>
<dbReference type="GO" id="GO:0009249">
    <property type="term" value="P:protein lipoylation"/>
    <property type="evidence" value="ECO:0007669"/>
    <property type="project" value="TreeGrafter"/>
</dbReference>
<protein>
    <recommendedName>
        <fullName evidence="3">Glycine cleavage system H protein</fullName>
    </recommendedName>
</protein>
<reference evidence="6" key="1">
    <citation type="submission" date="2021-02" db="EMBL/GenBank/DDBJ databases">
        <authorList>
            <person name="Cremers G."/>
            <person name="Picone N."/>
        </authorList>
    </citation>
    <scope>NUCLEOTIDE SEQUENCE</scope>
    <source>
        <strain evidence="6">PQ17</strain>
    </source>
</reference>
<dbReference type="Proteomes" id="UP000663859">
    <property type="component" value="Unassembled WGS sequence"/>
</dbReference>
<comment type="cofactor">
    <cofactor evidence="3">
        <name>(R)-lipoate</name>
        <dbReference type="ChEBI" id="CHEBI:83088"/>
    </cofactor>
    <text evidence="3">Binds 1 lipoyl cofactor covalently.</text>
</comment>
<dbReference type="PANTHER" id="PTHR11715">
    <property type="entry name" value="GLYCINE CLEAVAGE SYSTEM H PROTEIN"/>
    <property type="match status" value="1"/>
</dbReference>
<dbReference type="AlphaFoldDB" id="A0A8J2BST6"/>
<dbReference type="NCBIfam" id="TIGR00527">
    <property type="entry name" value="gcvH"/>
    <property type="match status" value="1"/>
</dbReference>
<dbReference type="GO" id="GO:0005960">
    <property type="term" value="C:glycine cleavage complex"/>
    <property type="evidence" value="ECO:0007669"/>
    <property type="project" value="InterPro"/>
</dbReference>
<evidence type="ECO:0000313" key="7">
    <source>
        <dbReference type="Proteomes" id="UP000663859"/>
    </source>
</evidence>
<dbReference type="InterPro" id="IPR017453">
    <property type="entry name" value="GCV_H_sub"/>
</dbReference>
<comment type="function">
    <text evidence="3">The glycine cleavage system catalyzes the degradation of glycine. The H protein shuttles the methylamine group of glycine from the P protein to the T protein.</text>
</comment>
<name>A0A8J2BST6_9BACT</name>
<dbReference type="PROSITE" id="PS50968">
    <property type="entry name" value="BIOTINYL_LIPOYL"/>
    <property type="match status" value="1"/>
</dbReference>
<comment type="subunit">
    <text evidence="3">The glycine cleavage system is composed of four proteins: P, T, L and H.</text>
</comment>
<dbReference type="HAMAP" id="MF_00272">
    <property type="entry name" value="GcvH"/>
    <property type="match status" value="1"/>
</dbReference>
<keyword evidence="7" id="KW-1185">Reference proteome</keyword>
<proteinExistence type="inferred from homology"/>
<evidence type="ECO:0000256" key="4">
    <source>
        <dbReference type="PIRSR" id="PIRSR617453-50"/>
    </source>
</evidence>
<evidence type="ECO:0000313" key="6">
    <source>
        <dbReference type="EMBL" id="CAF0696047.1"/>
    </source>
</evidence>